<comment type="similarity">
    <text evidence="4 8">Belongs to the class-III pyridoxal-phosphate-dependent aminotransferase family. HemL subfamily.</text>
</comment>
<keyword evidence="5 8" id="KW-0663">Pyridoxal phosphate</keyword>
<dbReference type="CDD" id="cd00610">
    <property type="entry name" value="OAT_like"/>
    <property type="match status" value="1"/>
</dbReference>
<dbReference type="SUPFAM" id="SSF53383">
    <property type="entry name" value="PLP-dependent transferases"/>
    <property type="match status" value="1"/>
</dbReference>
<organism evidence="9 10">
    <name type="scientific">Fervidicola ferrireducens</name>
    <dbReference type="NCBI Taxonomy" id="520764"/>
    <lineage>
        <taxon>Bacteria</taxon>
        <taxon>Bacillati</taxon>
        <taxon>Bacillota</taxon>
        <taxon>Clostridia</taxon>
        <taxon>Thermosediminibacterales</taxon>
        <taxon>Thermosediminibacteraceae</taxon>
        <taxon>Fervidicola</taxon>
    </lineage>
</organism>
<comment type="pathway">
    <text evidence="3">Porphyrin-containing compound metabolism; protoporphyrin-IX biosynthesis; 5-aminolevulinate from L-glutamyl-tRNA(Glu): step 2/2.</text>
</comment>
<dbReference type="Gene3D" id="3.90.1150.10">
    <property type="entry name" value="Aspartate Aminotransferase, domain 1"/>
    <property type="match status" value="1"/>
</dbReference>
<evidence type="ECO:0000256" key="1">
    <source>
        <dbReference type="ARBA" id="ARBA00001579"/>
    </source>
</evidence>
<keyword evidence="7 8" id="KW-0627">Porphyrin biosynthesis</keyword>
<dbReference type="InterPro" id="IPR004639">
    <property type="entry name" value="4pyrrol_synth_GluAld_NH2Trfase"/>
</dbReference>
<proteinExistence type="inferred from homology"/>
<dbReference type="InterPro" id="IPR015424">
    <property type="entry name" value="PyrdxlP-dep_Trfase"/>
</dbReference>
<dbReference type="STRING" id="520764.AN618_09560"/>
<evidence type="ECO:0000256" key="3">
    <source>
        <dbReference type="ARBA" id="ARBA00004819"/>
    </source>
</evidence>
<dbReference type="Gene3D" id="3.40.640.10">
    <property type="entry name" value="Type I PLP-dependent aspartate aminotransferase-like (Major domain)"/>
    <property type="match status" value="1"/>
</dbReference>
<dbReference type="GO" id="GO:0006782">
    <property type="term" value="P:protoporphyrinogen IX biosynthetic process"/>
    <property type="evidence" value="ECO:0007669"/>
    <property type="project" value="UniProtKB-UniRule"/>
</dbReference>
<comment type="catalytic activity">
    <reaction evidence="1 8">
        <text>(S)-4-amino-5-oxopentanoate = 5-aminolevulinate</text>
        <dbReference type="Rhea" id="RHEA:14265"/>
        <dbReference type="ChEBI" id="CHEBI:57501"/>
        <dbReference type="ChEBI" id="CHEBI:356416"/>
        <dbReference type="EC" id="5.4.3.8"/>
    </reaction>
</comment>
<gene>
    <name evidence="9" type="primary">hemL2</name>
    <name evidence="8" type="synonym">hemL</name>
    <name evidence="9" type="ORF">AN618_09560</name>
</gene>
<dbReference type="FunFam" id="3.40.640.10:FF:000021">
    <property type="entry name" value="Glutamate-1-semialdehyde 2,1-aminomutase"/>
    <property type="match status" value="1"/>
</dbReference>
<dbReference type="PANTHER" id="PTHR43713">
    <property type="entry name" value="GLUTAMATE-1-SEMIALDEHYDE 2,1-AMINOMUTASE"/>
    <property type="match status" value="1"/>
</dbReference>
<dbReference type="Proteomes" id="UP000070427">
    <property type="component" value="Unassembled WGS sequence"/>
</dbReference>
<dbReference type="GO" id="GO:0042286">
    <property type="term" value="F:glutamate-1-semialdehyde 2,1-aminomutase activity"/>
    <property type="evidence" value="ECO:0007669"/>
    <property type="project" value="UniProtKB-UniRule"/>
</dbReference>
<comment type="subcellular location">
    <subcellularLocation>
        <location evidence="8">Cytoplasm</location>
    </subcellularLocation>
</comment>
<evidence type="ECO:0000256" key="8">
    <source>
        <dbReference type="HAMAP-Rule" id="MF_00375"/>
    </source>
</evidence>
<dbReference type="Pfam" id="PF00202">
    <property type="entry name" value="Aminotran_3"/>
    <property type="match status" value="1"/>
</dbReference>
<dbReference type="NCBIfam" id="NF000818">
    <property type="entry name" value="PRK00062.1"/>
    <property type="match status" value="1"/>
</dbReference>
<evidence type="ECO:0000256" key="7">
    <source>
        <dbReference type="ARBA" id="ARBA00023244"/>
    </source>
</evidence>
<dbReference type="FunCoup" id="A0A140LB33">
    <property type="interactions" value="386"/>
</dbReference>
<sequence length="428" mass="46303">MKSRSLFERALAVMPGGVNSPVRAFRAVGMDPVFIRRGYGSRIWDEDGNEYIDYVLSWGPLILGHAHPDVVEAIKNQVEKGTSFGACTEIEVLLAEKIVESIPSVEVVRLVNSGTEATMSAIRLARGYTKRKYVVKFSGCYHGHSDGLLIKGGSGLVTFGVPDSAGVPEEIAGLTIVAPYNDEEKVAEIFAEKGDEIAAVIVEPVAGNMGVVPPKEGFLEALREITKKYGALLIFDEVITGFRLSYSGAQGYYGIEPDLTTLGKIIGGGLPVGAYGGREDIMRLVSPEGPVYQAGTLSGNPLATAAGYATLKVLSENPGIYDKMDRLAEKLCRGLKDIMERAKIPVFINRAGSMLTMFFTGEEVKDYDSALKADTKMYAAFFREMLKRGVYLPPSQFESVFLSAAHTEEDVEKTLEAAESAAGTLRKL</sequence>
<comment type="caution">
    <text evidence="9">The sequence shown here is derived from an EMBL/GenBank/DDBJ whole genome shotgun (WGS) entry which is preliminary data.</text>
</comment>
<dbReference type="InterPro" id="IPR015421">
    <property type="entry name" value="PyrdxlP-dep_Trfase_major"/>
</dbReference>
<dbReference type="PROSITE" id="PS00600">
    <property type="entry name" value="AA_TRANSFER_CLASS_3"/>
    <property type="match status" value="1"/>
</dbReference>
<dbReference type="EC" id="5.4.3.8" evidence="8"/>
<keyword evidence="10" id="KW-1185">Reference proteome</keyword>
<dbReference type="UniPathway" id="UPA00251">
    <property type="reaction ID" value="UER00317"/>
</dbReference>
<comment type="subunit">
    <text evidence="8">Homodimer.</text>
</comment>
<accession>A0A140LB33</accession>
<dbReference type="InterPro" id="IPR015422">
    <property type="entry name" value="PyrdxlP-dep_Trfase_small"/>
</dbReference>
<dbReference type="GO" id="GO:0030170">
    <property type="term" value="F:pyridoxal phosphate binding"/>
    <property type="evidence" value="ECO:0007669"/>
    <property type="project" value="InterPro"/>
</dbReference>
<evidence type="ECO:0000256" key="2">
    <source>
        <dbReference type="ARBA" id="ARBA00001933"/>
    </source>
</evidence>
<keyword evidence="8" id="KW-0963">Cytoplasm</keyword>
<keyword evidence="6 8" id="KW-0413">Isomerase</keyword>
<dbReference type="EMBL" id="LOED01000008">
    <property type="protein sequence ID" value="KXG77758.1"/>
    <property type="molecule type" value="Genomic_DNA"/>
</dbReference>
<dbReference type="GO" id="GO:0005737">
    <property type="term" value="C:cytoplasm"/>
    <property type="evidence" value="ECO:0007669"/>
    <property type="project" value="UniProtKB-SubCell"/>
</dbReference>
<evidence type="ECO:0000313" key="10">
    <source>
        <dbReference type="Proteomes" id="UP000070427"/>
    </source>
</evidence>
<dbReference type="InterPro" id="IPR049704">
    <property type="entry name" value="Aminotrans_3_PPA_site"/>
</dbReference>
<dbReference type="InterPro" id="IPR005814">
    <property type="entry name" value="Aminotrans_3"/>
</dbReference>
<evidence type="ECO:0000256" key="6">
    <source>
        <dbReference type="ARBA" id="ARBA00023235"/>
    </source>
</evidence>
<name>A0A140LB33_9FIRM</name>
<dbReference type="GO" id="GO:0008483">
    <property type="term" value="F:transaminase activity"/>
    <property type="evidence" value="ECO:0007669"/>
    <property type="project" value="InterPro"/>
</dbReference>
<feature type="modified residue" description="N6-(pyridoxal phosphate)lysine" evidence="8">
    <location>
        <position position="264"/>
    </location>
</feature>
<evidence type="ECO:0000313" key="9">
    <source>
        <dbReference type="EMBL" id="KXG77758.1"/>
    </source>
</evidence>
<evidence type="ECO:0000256" key="4">
    <source>
        <dbReference type="ARBA" id="ARBA00008981"/>
    </source>
</evidence>
<dbReference type="HAMAP" id="MF_00375">
    <property type="entry name" value="HemL_aminotrans_3"/>
    <property type="match status" value="1"/>
</dbReference>
<comment type="cofactor">
    <cofactor evidence="2 8">
        <name>pyridoxal 5'-phosphate</name>
        <dbReference type="ChEBI" id="CHEBI:597326"/>
    </cofactor>
</comment>
<dbReference type="InParanoid" id="A0A140LB33"/>
<dbReference type="AlphaFoldDB" id="A0A140LB33"/>
<reference evidence="9 10" key="1">
    <citation type="submission" date="2015-12" db="EMBL/GenBank/DDBJ databases">
        <title>Draft genome sequnece of Fervidicola ferrireducens strain Y170.</title>
        <authorList>
            <person name="Patel B.K."/>
        </authorList>
    </citation>
    <scope>NUCLEOTIDE SEQUENCE [LARGE SCALE GENOMIC DNA]</scope>
    <source>
        <strain evidence="9 10">Y170</strain>
    </source>
</reference>
<dbReference type="PATRIC" id="fig|520764.3.peg.991"/>
<protein>
    <recommendedName>
        <fullName evidence="8">Glutamate-1-semialdehyde 2,1-aminomutase</fullName>
        <shortName evidence="8">GSA</shortName>
        <ecNumber evidence="8">5.4.3.8</ecNumber>
    </recommendedName>
    <alternativeName>
        <fullName evidence="8">Glutamate-1-semialdehyde aminotransferase</fullName>
        <shortName evidence="8">GSA-AT</shortName>
    </alternativeName>
</protein>
<dbReference type="PANTHER" id="PTHR43713:SF3">
    <property type="entry name" value="GLUTAMATE-1-SEMIALDEHYDE 2,1-AMINOMUTASE 1, CHLOROPLASTIC-RELATED"/>
    <property type="match status" value="1"/>
</dbReference>
<dbReference type="NCBIfam" id="TIGR00713">
    <property type="entry name" value="hemL"/>
    <property type="match status" value="1"/>
</dbReference>
<evidence type="ECO:0000256" key="5">
    <source>
        <dbReference type="ARBA" id="ARBA00022898"/>
    </source>
</evidence>